<name>A0A1B7MHK7_9AGAM</name>
<dbReference type="EMBL" id="KV449133">
    <property type="protein sequence ID" value="OAX32068.1"/>
    <property type="molecule type" value="Genomic_DNA"/>
</dbReference>
<evidence type="ECO:0000256" key="1">
    <source>
        <dbReference type="SAM" id="Phobius"/>
    </source>
</evidence>
<evidence type="ECO:0000313" key="2">
    <source>
        <dbReference type="EMBL" id="OAX32068.1"/>
    </source>
</evidence>
<dbReference type="InParanoid" id="A0A1B7MHK7"/>
<proteinExistence type="predicted"/>
<dbReference type="AlphaFoldDB" id="A0A1B7MHK7"/>
<keyword evidence="1" id="KW-0472">Membrane</keyword>
<keyword evidence="1" id="KW-0812">Transmembrane</keyword>
<reference evidence="2 3" key="1">
    <citation type="submission" date="2016-06" db="EMBL/GenBank/DDBJ databases">
        <title>Comparative genomics of the ectomycorrhizal sister species Rhizopogon vinicolor and Rhizopogon vesiculosus (Basidiomycota: Boletales) reveals a divergence of the mating type B locus.</title>
        <authorList>
            <consortium name="DOE Joint Genome Institute"/>
            <person name="Mujic A.B."/>
            <person name="Kuo A."/>
            <person name="Tritt A."/>
            <person name="Lipzen A."/>
            <person name="Chen C."/>
            <person name="Johnson J."/>
            <person name="Sharma A."/>
            <person name="Barry K."/>
            <person name="Grigoriev I.V."/>
            <person name="Spatafora J.W."/>
        </authorList>
    </citation>
    <scope>NUCLEOTIDE SEQUENCE [LARGE SCALE GENOMIC DNA]</scope>
    <source>
        <strain evidence="2 3">AM-OR11-026</strain>
    </source>
</reference>
<keyword evidence="1" id="KW-1133">Transmembrane helix</keyword>
<accession>A0A1B7MHK7</accession>
<feature type="transmembrane region" description="Helical" evidence="1">
    <location>
        <begin position="168"/>
        <end position="192"/>
    </location>
</feature>
<dbReference type="OrthoDB" id="3350812at2759"/>
<organism evidence="2 3">
    <name type="scientific">Rhizopogon vinicolor AM-OR11-026</name>
    <dbReference type="NCBI Taxonomy" id="1314800"/>
    <lineage>
        <taxon>Eukaryota</taxon>
        <taxon>Fungi</taxon>
        <taxon>Dikarya</taxon>
        <taxon>Basidiomycota</taxon>
        <taxon>Agaricomycotina</taxon>
        <taxon>Agaricomycetes</taxon>
        <taxon>Agaricomycetidae</taxon>
        <taxon>Boletales</taxon>
        <taxon>Suillineae</taxon>
        <taxon>Rhizopogonaceae</taxon>
        <taxon>Rhizopogon</taxon>
    </lineage>
</organism>
<evidence type="ECO:0000313" key="3">
    <source>
        <dbReference type="Proteomes" id="UP000092154"/>
    </source>
</evidence>
<protein>
    <submittedName>
        <fullName evidence="2">Uncharacterized protein</fullName>
    </submittedName>
</protein>
<keyword evidence="3" id="KW-1185">Reference proteome</keyword>
<feature type="transmembrane region" description="Helical" evidence="1">
    <location>
        <begin position="73"/>
        <end position="93"/>
    </location>
</feature>
<dbReference type="Proteomes" id="UP000092154">
    <property type="component" value="Unassembled WGS sequence"/>
</dbReference>
<feature type="transmembrane region" description="Helical" evidence="1">
    <location>
        <begin position="125"/>
        <end position="147"/>
    </location>
</feature>
<sequence>MSRNRCLKRMGSQSFSGILKPNLSVKTCSTFFTLNAYVGGIVLSCAECILKHTTALFMIRVWTMSSRNRWRVAFCKCNFAFFVISLAATLAFYGSSSIMRFDVVVQSPIPEIASCYTIKEGRVVIVAYTLLVIGEIEVFSLMLYHSWNLYREGGHIIPLARILIRHNVFYFTCVLFFSTLLVVILFTVPAVYCDVAADLQIVLHVILTTRMHRELWNAATYRETDSLGIGSIVFASPLSDLSNSED</sequence>
<gene>
    <name evidence="2" type="ORF">K503DRAFT_787445</name>
</gene>